<feature type="non-terminal residue" evidence="2">
    <location>
        <position position="188"/>
    </location>
</feature>
<feature type="compositionally biased region" description="Basic and acidic residues" evidence="1">
    <location>
        <begin position="137"/>
        <end position="147"/>
    </location>
</feature>
<evidence type="ECO:0000313" key="2">
    <source>
        <dbReference type="EMBL" id="MCI05687.1"/>
    </source>
</evidence>
<feature type="compositionally biased region" description="Polar residues" evidence="1">
    <location>
        <begin position="164"/>
        <end position="180"/>
    </location>
</feature>
<organism evidence="2 3">
    <name type="scientific">Trifolium medium</name>
    <dbReference type="NCBI Taxonomy" id="97028"/>
    <lineage>
        <taxon>Eukaryota</taxon>
        <taxon>Viridiplantae</taxon>
        <taxon>Streptophyta</taxon>
        <taxon>Embryophyta</taxon>
        <taxon>Tracheophyta</taxon>
        <taxon>Spermatophyta</taxon>
        <taxon>Magnoliopsida</taxon>
        <taxon>eudicotyledons</taxon>
        <taxon>Gunneridae</taxon>
        <taxon>Pentapetalae</taxon>
        <taxon>rosids</taxon>
        <taxon>fabids</taxon>
        <taxon>Fabales</taxon>
        <taxon>Fabaceae</taxon>
        <taxon>Papilionoideae</taxon>
        <taxon>50 kb inversion clade</taxon>
        <taxon>NPAAA clade</taxon>
        <taxon>Hologalegina</taxon>
        <taxon>IRL clade</taxon>
        <taxon>Trifolieae</taxon>
        <taxon>Trifolium</taxon>
    </lineage>
</organism>
<proteinExistence type="predicted"/>
<keyword evidence="3" id="KW-1185">Reference proteome</keyword>
<dbReference type="AlphaFoldDB" id="A0A392P125"/>
<sequence length="188" mass="20940">MLAQAFSQVNRSTEKSKKKQRASGSSNETTSKKMKTTITALTDEEVNEPEVPLQRKKSTADVGTHTTKEGTQASGSHVEEKKDRKRKDKKKEKSHTTDVNSGDKSESKKTKKHKKKKSKSSEEKTAPTPSIQPSVETEIKKKEDMHPDTVLQEPQQEILGQPIDESSQQNLNQKLESANSCMDGFSAK</sequence>
<evidence type="ECO:0000256" key="1">
    <source>
        <dbReference type="SAM" id="MobiDB-lite"/>
    </source>
</evidence>
<reference evidence="2 3" key="1">
    <citation type="journal article" date="2018" name="Front. Plant Sci.">
        <title>Red Clover (Trifolium pratense) and Zigzag Clover (T. medium) - A Picture of Genomic Similarities and Differences.</title>
        <authorList>
            <person name="Dluhosova J."/>
            <person name="Istvanek J."/>
            <person name="Nedelnik J."/>
            <person name="Repkova J."/>
        </authorList>
    </citation>
    <scope>NUCLEOTIDE SEQUENCE [LARGE SCALE GENOMIC DNA]</scope>
    <source>
        <strain evidence="3">cv. 10/8</strain>
        <tissue evidence="2">Leaf</tissue>
    </source>
</reference>
<dbReference type="EMBL" id="LXQA010059414">
    <property type="protein sequence ID" value="MCI05687.1"/>
    <property type="molecule type" value="Genomic_DNA"/>
</dbReference>
<evidence type="ECO:0000313" key="3">
    <source>
        <dbReference type="Proteomes" id="UP000265520"/>
    </source>
</evidence>
<dbReference type="Proteomes" id="UP000265520">
    <property type="component" value="Unassembled WGS sequence"/>
</dbReference>
<name>A0A392P125_9FABA</name>
<comment type="caution">
    <text evidence="2">The sequence shown here is derived from an EMBL/GenBank/DDBJ whole genome shotgun (WGS) entry which is preliminary data.</text>
</comment>
<feature type="compositionally biased region" description="Basic residues" evidence="1">
    <location>
        <begin position="109"/>
        <end position="118"/>
    </location>
</feature>
<feature type="compositionally biased region" description="Polar residues" evidence="1">
    <location>
        <begin position="1"/>
        <end position="11"/>
    </location>
</feature>
<accession>A0A392P125</accession>
<feature type="region of interest" description="Disordered" evidence="1">
    <location>
        <begin position="1"/>
        <end position="188"/>
    </location>
</feature>
<protein>
    <submittedName>
        <fullName evidence="2">Uncharacterized protein</fullName>
    </submittedName>
</protein>
<feature type="compositionally biased region" description="Basic residues" evidence="1">
    <location>
        <begin position="83"/>
        <end position="93"/>
    </location>
</feature>